<dbReference type="InterPro" id="IPR037175">
    <property type="entry name" value="KFase_sf"/>
</dbReference>
<accession>A0A367EQN1</accession>
<dbReference type="SUPFAM" id="SSF102198">
    <property type="entry name" value="Putative cyclase"/>
    <property type="match status" value="1"/>
</dbReference>
<dbReference type="OrthoDB" id="7067800at2"/>
<protein>
    <submittedName>
        <fullName evidence="1">Cyclase family protein</fullName>
    </submittedName>
</protein>
<gene>
    <name evidence="1" type="ORF">DQ392_09810</name>
</gene>
<dbReference type="EMBL" id="QOIM01000028">
    <property type="protein sequence ID" value="RCG20283.1"/>
    <property type="molecule type" value="Genomic_DNA"/>
</dbReference>
<dbReference type="AlphaFoldDB" id="A0A367EQN1"/>
<dbReference type="Gene3D" id="3.50.30.50">
    <property type="entry name" value="Putative cyclase"/>
    <property type="match status" value="1"/>
</dbReference>
<sequence length="305" mass="32921">MTEYAFKEAGRELSNWGRWGEEDELGTLNFVTPRTVRQAVESVRTGRRYELSIPVGSTGPQTGWMRRINPVHTMTVTPHDFTAPEGLVISDDFIAMPLQSGTQLDGLTHVGYDGSFYNGVPVDTVAPARGATRNAIDATLPGFAGRGVLLDVAGLDGGEWLEPGRALTAADLERAEEACGTRLRSGDALLVRTGWMRKGLTQGWDGWLDAEPGLAPECASWIHEREVAMVAADNWGVEVQPAGDGLVPLHAILIRDMGMMLGEIWNFEELAAACRTDGTWDFFLTATALRVTGGVGSPVSPVAIR</sequence>
<keyword evidence="2" id="KW-1185">Reference proteome</keyword>
<dbReference type="Proteomes" id="UP000253507">
    <property type="component" value="Unassembled WGS sequence"/>
</dbReference>
<organism evidence="1 2">
    <name type="scientific">Streptomyces reniochalinae</name>
    <dbReference type="NCBI Taxonomy" id="2250578"/>
    <lineage>
        <taxon>Bacteria</taxon>
        <taxon>Bacillati</taxon>
        <taxon>Actinomycetota</taxon>
        <taxon>Actinomycetes</taxon>
        <taxon>Kitasatosporales</taxon>
        <taxon>Streptomycetaceae</taxon>
        <taxon>Streptomyces</taxon>
    </lineage>
</organism>
<reference evidence="1 2" key="1">
    <citation type="submission" date="2018-06" db="EMBL/GenBank/DDBJ databases">
        <title>Streptomyces reniochalinae sp. nov. and Streptomyces diacarnus sp. nov. from marine sponges.</title>
        <authorList>
            <person name="Li L."/>
        </authorList>
    </citation>
    <scope>NUCLEOTIDE SEQUENCE [LARGE SCALE GENOMIC DNA]</scope>
    <source>
        <strain evidence="1 2">LHW50302</strain>
    </source>
</reference>
<comment type="caution">
    <text evidence="1">The sequence shown here is derived from an EMBL/GenBank/DDBJ whole genome shotgun (WGS) entry which is preliminary data.</text>
</comment>
<dbReference type="PANTHER" id="PTHR34861">
    <property type="match status" value="1"/>
</dbReference>
<dbReference type="PANTHER" id="PTHR34861:SF10">
    <property type="entry name" value="CYCLASE"/>
    <property type="match status" value="1"/>
</dbReference>
<evidence type="ECO:0000313" key="1">
    <source>
        <dbReference type="EMBL" id="RCG20283.1"/>
    </source>
</evidence>
<dbReference type="GO" id="GO:0019441">
    <property type="term" value="P:L-tryptophan catabolic process to kynurenine"/>
    <property type="evidence" value="ECO:0007669"/>
    <property type="project" value="InterPro"/>
</dbReference>
<dbReference type="GO" id="GO:0004061">
    <property type="term" value="F:arylformamidase activity"/>
    <property type="evidence" value="ECO:0007669"/>
    <property type="project" value="InterPro"/>
</dbReference>
<dbReference type="Pfam" id="PF04199">
    <property type="entry name" value="Cyclase"/>
    <property type="match status" value="1"/>
</dbReference>
<proteinExistence type="predicted"/>
<evidence type="ECO:0000313" key="2">
    <source>
        <dbReference type="Proteomes" id="UP000253507"/>
    </source>
</evidence>
<name>A0A367EQN1_9ACTN</name>
<dbReference type="InterPro" id="IPR007325">
    <property type="entry name" value="KFase/CYL"/>
</dbReference>
<dbReference type="RefSeq" id="WP_114015159.1">
    <property type="nucleotide sequence ID" value="NZ_QOIM01000028.1"/>
</dbReference>